<reference evidence="6" key="1">
    <citation type="submission" date="2021-01" db="EMBL/GenBank/DDBJ databases">
        <authorList>
            <person name="Bezrukov I."/>
        </authorList>
    </citation>
    <scope>NUCLEOTIDE SEQUENCE</scope>
</reference>
<accession>A0A8S2AXM2</accession>
<keyword evidence="7" id="KW-1185">Reference proteome</keyword>
<evidence type="ECO:0008006" key="8">
    <source>
        <dbReference type="Google" id="ProtNLM"/>
    </source>
</evidence>
<organism evidence="6 7">
    <name type="scientific">Arabidopsis arenosa</name>
    <name type="common">Sand rock-cress</name>
    <name type="synonym">Cardaminopsis arenosa</name>
    <dbReference type="NCBI Taxonomy" id="38785"/>
    <lineage>
        <taxon>Eukaryota</taxon>
        <taxon>Viridiplantae</taxon>
        <taxon>Streptophyta</taxon>
        <taxon>Embryophyta</taxon>
        <taxon>Tracheophyta</taxon>
        <taxon>Spermatophyta</taxon>
        <taxon>Magnoliopsida</taxon>
        <taxon>eudicotyledons</taxon>
        <taxon>Gunneridae</taxon>
        <taxon>Pentapetalae</taxon>
        <taxon>rosids</taxon>
        <taxon>malvids</taxon>
        <taxon>Brassicales</taxon>
        <taxon>Brassicaceae</taxon>
        <taxon>Camelineae</taxon>
        <taxon>Arabidopsis</taxon>
    </lineage>
</organism>
<keyword evidence="2" id="KW-0813">Transport</keyword>
<evidence type="ECO:0000256" key="5">
    <source>
        <dbReference type="PROSITE-ProRule" id="PRU00259"/>
    </source>
</evidence>
<dbReference type="SUPFAM" id="SSF48371">
    <property type="entry name" value="ARM repeat"/>
    <property type="match status" value="1"/>
</dbReference>
<gene>
    <name evidence="6" type="ORF">AARE701A_LOCUS21031</name>
</gene>
<name>A0A8S2AXM2_ARAAE</name>
<dbReference type="PANTHER" id="PTHR23316">
    <property type="entry name" value="IMPORTIN ALPHA"/>
    <property type="match status" value="1"/>
</dbReference>
<evidence type="ECO:0000256" key="1">
    <source>
        <dbReference type="ARBA" id="ARBA00010394"/>
    </source>
</evidence>
<dbReference type="EMBL" id="LR999458">
    <property type="protein sequence ID" value="CAE6230541.1"/>
    <property type="molecule type" value="Genomic_DNA"/>
</dbReference>
<dbReference type="Pfam" id="PF00514">
    <property type="entry name" value="Arm"/>
    <property type="match status" value="5"/>
</dbReference>
<feature type="repeat" description="ARM" evidence="5">
    <location>
        <begin position="221"/>
        <end position="263"/>
    </location>
</feature>
<keyword evidence="3" id="KW-0677">Repeat</keyword>
<dbReference type="AlphaFoldDB" id="A0A8S2AXM2"/>
<dbReference type="SMART" id="SM00185">
    <property type="entry name" value="ARM"/>
    <property type="match status" value="7"/>
</dbReference>
<protein>
    <recommendedName>
        <fullName evidence="8">Importin subunit alpha</fullName>
    </recommendedName>
</protein>
<evidence type="ECO:0000313" key="6">
    <source>
        <dbReference type="EMBL" id="CAE6230541.1"/>
    </source>
</evidence>
<evidence type="ECO:0000313" key="7">
    <source>
        <dbReference type="Proteomes" id="UP000682877"/>
    </source>
</evidence>
<dbReference type="InterPro" id="IPR016024">
    <property type="entry name" value="ARM-type_fold"/>
</dbReference>
<comment type="similarity">
    <text evidence="1">Belongs to the importin alpha family.</text>
</comment>
<dbReference type="InterPro" id="IPR000225">
    <property type="entry name" value="Armadillo"/>
</dbReference>
<keyword evidence="4" id="KW-0653">Protein transport</keyword>
<proteinExistence type="inferred from homology"/>
<sequence>MSRIPKAKTDEVVEDMIDGLFSDDPSRQLESATKFNAFLSSHEENLPIDEIVVSEVVPRFVEFLANKDNTELQSAAASVLVCISKKNTEVLIDHGAVPIFVHLLRFPTGYLQLQATGALGNVASASTQSRDYVLRCGALRPLLAQLHVNKHIMMLRMAAWTLSTLCCGQPRPPFHQMKAALAPLEKVLHFNDKEVLSHACRAVYYLFDGSRETFQSFFDAGLVLRLVQLLGYGSPSVIYLAIRTIRNLTNVDDQQTQLVINCGALRFLANLLTRNHRINIKRVACSTISNITAGTKELIQQSVIDANLIPILVNLAQNAKLGIKETALCAIVNATLRGSYAQIEYLVKQGCIKPLCDLLICPDRRIISVCLDGLENILNAAWAEKKIEDMQSYCQLIQDEDGIKKIQKLVQIVSYEIDRKASKILQTYGMIYKG</sequence>
<evidence type="ECO:0000256" key="2">
    <source>
        <dbReference type="ARBA" id="ARBA00022448"/>
    </source>
</evidence>
<evidence type="ECO:0000256" key="3">
    <source>
        <dbReference type="ARBA" id="ARBA00022737"/>
    </source>
</evidence>
<dbReference type="InterPro" id="IPR011989">
    <property type="entry name" value="ARM-like"/>
</dbReference>
<dbReference type="Proteomes" id="UP000682877">
    <property type="component" value="Chromosome 8"/>
</dbReference>
<evidence type="ECO:0000256" key="4">
    <source>
        <dbReference type="ARBA" id="ARBA00022927"/>
    </source>
</evidence>
<dbReference type="GO" id="GO:0015031">
    <property type="term" value="P:protein transport"/>
    <property type="evidence" value="ECO:0007669"/>
    <property type="project" value="UniProtKB-KW"/>
</dbReference>
<dbReference type="Gene3D" id="1.25.10.10">
    <property type="entry name" value="Leucine-rich Repeat Variant"/>
    <property type="match status" value="1"/>
</dbReference>
<dbReference type="PROSITE" id="PS50176">
    <property type="entry name" value="ARM_REPEAT"/>
    <property type="match status" value="1"/>
</dbReference>